<dbReference type="KEGG" id="paln:B0W48_19485"/>
<accession>A0A1Q2H326</accession>
<name>A0A1Q2H326_9GAMM</name>
<dbReference type="STRING" id="247523.B0W48_19485"/>
<evidence type="ECO:0008006" key="3">
    <source>
        <dbReference type="Google" id="ProtNLM"/>
    </source>
</evidence>
<dbReference type="EMBL" id="CP019628">
    <property type="protein sequence ID" value="AQQ01764.1"/>
    <property type="molecule type" value="Genomic_DNA"/>
</dbReference>
<gene>
    <name evidence="1" type="ORF">B0W48_19485</name>
</gene>
<evidence type="ECO:0000313" key="2">
    <source>
        <dbReference type="Proteomes" id="UP000188243"/>
    </source>
</evidence>
<protein>
    <recommendedName>
        <fullName evidence="3">Orphan protein</fullName>
    </recommendedName>
</protein>
<evidence type="ECO:0000313" key="1">
    <source>
        <dbReference type="EMBL" id="AQQ01764.1"/>
    </source>
</evidence>
<dbReference type="AlphaFoldDB" id="A0A1Q2H326"/>
<dbReference type="Proteomes" id="UP000188243">
    <property type="component" value="Chromosome"/>
</dbReference>
<reference evidence="1 2" key="1">
    <citation type="submission" date="2017-02" db="EMBL/GenBank/DDBJ databases">
        <title>Complete genome sequence of the cold-active Pseudoalteromonas aliena strain EH1 isolated from Arctic seawater.</title>
        <authorList>
            <person name="Kim E."/>
            <person name="Heo E."/>
            <person name="Kim H."/>
            <person name="Kim D."/>
        </authorList>
    </citation>
    <scope>NUCLEOTIDE SEQUENCE [LARGE SCALE GENOMIC DNA]</scope>
    <source>
        <strain evidence="1 2">EH1</strain>
    </source>
</reference>
<dbReference type="RefSeq" id="WP_077538468.1">
    <property type="nucleotide sequence ID" value="NZ_CANLYY010000002.1"/>
</dbReference>
<sequence>MKTPVNILKLVGILLCSLLITASSNRSNEIGFWQVLNAKANPIASFWLFPRYFSTHLKQLPQSTLALLARNKIPLAQYEYSLTLLGRGQSETAKLFWLPSLGSLTSQQKIELAEQLLGQSRWGDLKLLVNKNRLPRSDVLGHLNLEVGKSYRVIPTLFLQRLGFLSVNPNVEPDPQCRFNVLMMSDHRSGLYKLAELVNIFDKQPEPAKNVFCFSKPMYVAGAIDCNNEATKMAQCNWPSSLLKKHLPDNFDFIIMMPKYGSANVRNEIMHLSSQANYTVFLHELMHFSGFEDEYVLPLSKQAWLCKKSGLVAPNLFISHGEMPPRGWHKSQSCQYYGVAYKPSEKWSIMQYQQLGLSAQYRTLWLKHLDMTNGHISRYFDTLTPANKAILN</sequence>
<proteinExistence type="predicted"/>
<organism evidence="1 2">
    <name type="scientific">Pseudoalteromonas aliena</name>
    <dbReference type="NCBI Taxonomy" id="247523"/>
    <lineage>
        <taxon>Bacteria</taxon>
        <taxon>Pseudomonadati</taxon>
        <taxon>Pseudomonadota</taxon>
        <taxon>Gammaproteobacteria</taxon>
        <taxon>Alteromonadales</taxon>
        <taxon>Pseudoalteromonadaceae</taxon>
        <taxon>Pseudoalteromonas</taxon>
    </lineage>
</organism>